<protein>
    <submittedName>
        <fullName evidence="2">Uncharacterized protein</fullName>
    </submittedName>
</protein>
<gene>
    <name evidence="2" type="ORF">Q9K02_07970</name>
</gene>
<proteinExistence type="predicted"/>
<name>A0ABT9HPI7_9SPHN</name>
<dbReference type="RefSeq" id="WP_305932412.1">
    <property type="nucleotide sequence ID" value="NZ_JAVAIM010000001.1"/>
</dbReference>
<accession>A0ABT9HPI7</accession>
<dbReference type="EMBL" id="JAVAIM010000001">
    <property type="protein sequence ID" value="MDP4575069.1"/>
    <property type="molecule type" value="Genomic_DNA"/>
</dbReference>
<feature type="signal peptide" evidence="1">
    <location>
        <begin position="1"/>
        <end position="20"/>
    </location>
</feature>
<sequence length="110" mass="11559">MKLAMGIAISCATFAIPAAADPGESAQLKAENLPLDSMFDLAAPDRVDTRRVMQDEPLLPRGTDTRVIAWDPPVVTLPLAKDGPVLTAGALGKSRKGLPGLAHVAIGWDF</sequence>
<evidence type="ECO:0000256" key="1">
    <source>
        <dbReference type="SAM" id="SignalP"/>
    </source>
</evidence>
<comment type="caution">
    <text evidence="2">The sequence shown here is derived from an EMBL/GenBank/DDBJ whole genome shotgun (WGS) entry which is preliminary data.</text>
</comment>
<reference evidence="2 3" key="1">
    <citation type="submission" date="2023-08" db="EMBL/GenBank/DDBJ databases">
        <title>genomic of G39.</title>
        <authorList>
            <person name="Wang Y."/>
        </authorList>
    </citation>
    <scope>NUCLEOTIDE SEQUENCE [LARGE SCALE GENOMIC DNA]</scope>
    <source>
        <strain evidence="2 3">G39</strain>
    </source>
</reference>
<dbReference type="Proteomes" id="UP001240639">
    <property type="component" value="Unassembled WGS sequence"/>
</dbReference>
<keyword evidence="1" id="KW-0732">Signal</keyword>
<evidence type="ECO:0000313" key="3">
    <source>
        <dbReference type="Proteomes" id="UP001240639"/>
    </source>
</evidence>
<keyword evidence="3" id="KW-1185">Reference proteome</keyword>
<evidence type="ECO:0000313" key="2">
    <source>
        <dbReference type="EMBL" id="MDP4575069.1"/>
    </source>
</evidence>
<organism evidence="2 3">
    <name type="scientific">Qipengyuania profundimaris</name>
    <dbReference type="NCBI Taxonomy" id="3067652"/>
    <lineage>
        <taxon>Bacteria</taxon>
        <taxon>Pseudomonadati</taxon>
        <taxon>Pseudomonadota</taxon>
        <taxon>Alphaproteobacteria</taxon>
        <taxon>Sphingomonadales</taxon>
        <taxon>Erythrobacteraceae</taxon>
        <taxon>Qipengyuania</taxon>
    </lineage>
</organism>
<feature type="chain" id="PRO_5045372848" evidence="1">
    <location>
        <begin position="21"/>
        <end position="110"/>
    </location>
</feature>